<organism evidence="1 2">
    <name type="scientific">Porites lobata</name>
    <dbReference type="NCBI Taxonomy" id="104759"/>
    <lineage>
        <taxon>Eukaryota</taxon>
        <taxon>Metazoa</taxon>
        <taxon>Cnidaria</taxon>
        <taxon>Anthozoa</taxon>
        <taxon>Hexacorallia</taxon>
        <taxon>Scleractinia</taxon>
        <taxon>Fungiina</taxon>
        <taxon>Poritidae</taxon>
        <taxon>Porites</taxon>
    </lineage>
</organism>
<gene>
    <name evidence="1" type="ORF">PLOB_00026190</name>
</gene>
<dbReference type="Proteomes" id="UP001159405">
    <property type="component" value="Unassembled WGS sequence"/>
</dbReference>
<comment type="caution">
    <text evidence="1">The sequence shown here is derived from an EMBL/GenBank/DDBJ whole genome shotgun (WGS) entry which is preliminary data.</text>
</comment>
<name>A0ABN8NPS6_9CNID</name>
<evidence type="ECO:0008006" key="3">
    <source>
        <dbReference type="Google" id="ProtNLM"/>
    </source>
</evidence>
<reference evidence="1 2" key="1">
    <citation type="submission" date="2022-05" db="EMBL/GenBank/DDBJ databases">
        <authorList>
            <consortium name="Genoscope - CEA"/>
            <person name="William W."/>
        </authorList>
    </citation>
    <scope>NUCLEOTIDE SEQUENCE [LARGE SCALE GENOMIC DNA]</scope>
</reference>
<keyword evidence="2" id="KW-1185">Reference proteome</keyword>
<dbReference type="EMBL" id="CALNXK010000031">
    <property type="protein sequence ID" value="CAH3117573.1"/>
    <property type="molecule type" value="Genomic_DNA"/>
</dbReference>
<evidence type="ECO:0000313" key="1">
    <source>
        <dbReference type="EMBL" id="CAH3117573.1"/>
    </source>
</evidence>
<proteinExistence type="predicted"/>
<protein>
    <recommendedName>
        <fullName evidence="3">ABC transmembrane type-1 domain-containing protein</fullName>
    </recommendedName>
</protein>
<evidence type="ECO:0000313" key="2">
    <source>
        <dbReference type="Proteomes" id="UP001159405"/>
    </source>
</evidence>
<sequence>MYSVEIIKLPVIDSPVLFLFRYIVNRFGLEIAIDLVRAVDLESVEILGRIMQFPFAVTLTLQGIWWIQMYVCSMTFCGAAVLKGKEKL</sequence>
<accession>A0ABN8NPS6</accession>